<protein>
    <submittedName>
        <fullName evidence="1">4-aminobutyrate aminotransferase</fullName>
    </submittedName>
</protein>
<dbReference type="InterPro" id="IPR043737">
    <property type="entry name" value="DUF5682"/>
</dbReference>
<keyword evidence="1" id="KW-0808">Transferase</keyword>
<gene>
    <name evidence="1" type="ORF">EPJ72_12465</name>
</gene>
<keyword evidence="1" id="KW-0032">Aminotransferase</keyword>
<evidence type="ECO:0000313" key="2">
    <source>
        <dbReference type="Proteomes" id="UP000323176"/>
    </source>
</evidence>
<reference evidence="1 2" key="1">
    <citation type="journal article" date="1992" name="Lakartidningen">
        <title>[Penicillin V and not amoxicillin is the first choice preparation in acute otitis].</title>
        <authorList>
            <person name="Kamme C."/>
            <person name="Lundgren K."/>
            <person name="Prellner K."/>
        </authorList>
    </citation>
    <scope>NUCLEOTIDE SEQUENCE [LARGE SCALE GENOMIC DNA]</scope>
    <source>
        <strain evidence="1 2">PC5538III-hc</strain>
    </source>
</reference>
<evidence type="ECO:0000313" key="1">
    <source>
        <dbReference type="EMBL" id="TXJ35260.1"/>
    </source>
</evidence>
<organism evidence="1 2">
    <name type="scientific">Brachyspira pilosicoli</name>
    <name type="common">Serpulina pilosicoli</name>
    <dbReference type="NCBI Taxonomy" id="52584"/>
    <lineage>
        <taxon>Bacteria</taxon>
        <taxon>Pseudomonadati</taxon>
        <taxon>Spirochaetota</taxon>
        <taxon>Spirochaetia</taxon>
        <taxon>Brachyspirales</taxon>
        <taxon>Brachyspiraceae</taxon>
        <taxon>Brachyspira</taxon>
    </lineage>
</organism>
<comment type="caution">
    <text evidence="1">The sequence shown here is derived from an EMBL/GenBank/DDBJ whole genome shotgun (WGS) entry which is preliminary data.</text>
</comment>
<dbReference type="EMBL" id="SAXY01000077">
    <property type="protein sequence ID" value="TXJ35260.1"/>
    <property type="molecule type" value="Genomic_DNA"/>
</dbReference>
<sequence length="768" mass="89540">MPKKNNLEKQQLLLPIRHHSPACSYHLKKVINSFNPDCILIEGPIDSNNLMEFMIDEETKAPFCVYSSYDSDIKYRSYYPFLDYSPEFVAIKEASKRNINCEFIDMPFASMIENTDDEYQKISSVYDKDDLKFDINDYTKKLTQKSGLRTFQELWEREFEINGIVKTSEDFFKSVYTLGYYMRLIEQEDTETRNREYFMASNIKKAVKKYNRVLVIIGSFHMEGIITKLKENTDIEEKLKKYNKKNANSYLIPYSFEDADRRNGYQSGIEFPAFYDFVYRNLEENNLNSYLDTVMYFIIKASNIDYNNNNSSISDCINAYYMAVNLSKLRGKSTAGVYELIDSLKTSFIKGDINFENKSNIDFIIKLLSGIKNGQVSSKSSVLPVIIDFRNLCKKFKIKLDNSSEVETILDIVKDDTHFQKSRFFHKMRFLDIDFCNLIKGPDYINKVNKNLAREIWKYKYKTNSESLLIDKSVYGVTIDEVCINIIKEKLNSNINSSEISKLIIETNMMGIEGFLVNNYSKIEDVILKDSNFISLCECLYNLYYLLNIVEYNSMIKKESFANDLIKKLLNTTFICAINNIDYIKDLEEEEAIKYSKHIKNIYTNILNDADLTEAFTIKINSILSNTFGSSHIYAVCLAIKYKLKGITTEEFSNTICNFLESSDANAISYFLSGIFLISRDILFINDDIIKKIDTVVEKQDEETFLSILPNLRYAFTNLSPDEIDRLSLFLSKLHNKNKKEEINKESEADILLDQKIFEKMKEYKIFN</sequence>
<proteinExistence type="predicted"/>
<dbReference type="Proteomes" id="UP000323176">
    <property type="component" value="Unassembled WGS sequence"/>
</dbReference>
<name>A0A5C8EGQ7_BRAPL</name>
<accession>A0A5C8EGQ7</accession>
<dbReference type="AlphaFoldDB" id="A0A5C8EGQ7"/>
<dbReference type="Pfam" id="PF18934">
    <property type="entry name" value="DUF5682"/>
    <property type="match status" value="1"/>
</dbReference>
<dbReference type="GO" id="GO:0008483">
    <property type="term" value="F:transaminase activity"/>
    <property type="evidence" value="ECO:0007669"/>
    <property type="project" value="UniProtKB-KW"/>
</dbReference>
<dbReference type="OrthoDB" id="9768066at2"/>